<organism evidence="1 2">
    <name type="scientific">Stutzerimonas stutzeri (strain A1501)</name>
    <name type="common">Pseudomonas stutzeri</name>
    <dbReference type="NCBI Taxonomy" id="379731"/>
    <lineage>
        <taxon>Bacteria</taxon>
        <taxon>Pseudomonadati</taxon>
        <taxon>Pseudomonadota</taxon>
        <taxon>Gammaproteobacteria</taxon>
        <taxon>Pseudomonadales</taxon>
        <taxon>Pseudomonadaceae</taxon>
        <taxon>Stutzerimonas</taxon>
    </lineage>
</organism>
<dbReference type="EMBL" id="CP000304">
    <property type="protein sequence ID" value="ABP79542.1"/>
    <property type="molecule type" value="Genomic_DNA"/>
</dbReference>
<name>A4VKP1_STUS1</name>
<evidence type="ECO:0000313" key="1">
    <source>
        <dbReference type="EMBL" id="ABP79542.1"/>
    </source>
</evidence>
<dbReference type="HOGENOM" id="CLU_1553974_0_0_6"/>
<evidence type="ECO:0000313" key="2">
    <source>
        <dbReference type="Proteomes" id="UP000000233"/>
    </source>
</evidence>
<keyword evidence="2" id="KW-1185">Reference proteome</keyword>
<dbReference type="KEGG" id="psa:PST_1868"/>
<reference evidence="1 2" key="1">
    <citation type="journal article" date="2008" name="Proc. Natl. Acad. Sci. U.S.A.">
        <title>Nitrogen fixation island and rhizosphere competence traits in the genome of root-associated Pseudomonas stutzeri A1501.</title>
        <authorList>
            <person name="Yan Y."/>
            <person name="Yang J."/>
            <person name="Dou Y."/>
            <person name="Chen M."/>
            <person name="Ping S."/>
            <person name="Peng J."/>
            <person name="Lu W."/>
            <person name="Zhang W."/>
            <person name="Yao Z."/>
            <person name="Li H."/>
            <person name="Liu W."/>
            <person name="He S."/>
            <person name="Geng L."/>
            <person name="Zhang X."/>
            <person name="Yang F."/>
            <person name="Yu H."/>
            <person name="Zhan Y."/>
            <person name="Li D."/>
            <person name="Lin Z."/>
            <person name="Wang Y."/>
            <person name="Elmerich C."/>
            <person name="Lin M."/>
            <person name="Jin Q."/>
        </authorList>
    </citation>
    <scope>NUCLEOTIDE SEQUENCE [LARGE SCALE GENOMIC DNA]</scope>
    <source>
        <strain evidence="1 2">A1501</strain>
    </source>
</reference>
<protein>
    <submittedName>
        <fullName evidence="1">Uncharacterized protein</fullName>
    </submittedName>
</protein>
<accession>A4VKP1</accession>
<gene>
    <name evidence="1" type="ordered locus">PST_1868</name>
</gene>
<dbReference type="Proteomes" id="UP000000233">
    <property type="component" value="Chromosome"/>
</dbReference>
<dbReference type="AlphaFoldDB" id="A4VKP1"/>
<proteinExistence type="predicted"/>
<sequence length="172" mass="18698">MLGCVGCSAFHDVQSLSGLRRSGLNSPLRKVDGATFIHLASASGNARFVSAILAKISRIHLDLQLKLAVRWHGELAAACEGFPGTGTRQFHVQAACYYVHDFQLRSAELIFARGHHADGGRTFRHFERDGFDGAVEVLVDLEHLVSFAGWKEGRQYAQASGLASPGSASYER</sequence>